<name>A0A919RNH0_9ACTN</name>
<evidence type="ECO:0000313" key="4">
    <source>
        <dbReference type="Proteomes" id="UP000606172"/>
    </source>
</evidence>
<dbReference type="SUPFAM" id="SSF49785">
    <property type="entry name" value="Galactose-binding domain-like"/>
    <property type="match status" value="1"/>
</dbReference>
<dbReference type="RefSeq" id="WP_204030309.1">
    <property type="nucleotide sequence ID" value="NZ_BOOW01000034.1"/>
</dbReference>
<dbReference type="GO" id="GO:0016787">
    <property type="term" value="F:hydrolase activity"/>
    <property type="evidence" value="ECO:0007669"/>
    <property type="project" value="InterPro"/>
</dbReference>
<dbReference type="InterPro" id="IPR005674">
    <property type="entry name" value="CocE/Ser_esterase"/>
</dbReference>
<dbReference type="EMBL" id="BOOW01000034">
    <property type="protein sequence ID" value="GII95229.1"/>
    <property type="molecule type" value="Genomic_DNA"/>
</dbReference>
<keyword evidence="4" id="KW-1185">Reference proteome</keyword>
<feature type="domain" description="Xaa-Pro dipeptidyl-peptidase-like" evidence="2">
    <location>
        <begin position="13"/>
        <end position="120"/>
    </location>
</feature>
<dbReference type="InterPro" id="IPR000383">
    <property type="entry name" value="Xaa-Pro-like_dom"/>
</dbReference>
<protein>
    <submittedName>
        <fullName evidence="3">X-Pro dipeptidyl-peptidase</fullName>
    </submittedName>
</protein>
<dbReference type="NCBIfam" id="TIGR00976">
    <property type="entry name" value="CocE_NonD"/>
    <property type="match status" value="1"/>
</dbReference>
<proteinExistence type="predicted"/>
<accession>A0A919RNH0</accession>
<dbReference type="InterPro" id="IPR008979">
    <property type="entry name" value="Galactose-bd-like_sf"/>
</dbReference>
<organism evidence="3 4">
    <name type="scientific">Sinosporangium siamense</name>
    <dbReference type="NCBI Taxonomy" id="1367973"/>
    <lineage>
        <taxon>Bacteria</taxon>
        <taxon>Bacillati</taxon>
        <taxon>Actinomycetota</taxon>
        <taxon>Actinomycetes</taxon>
        <taxon>Streptosporangiales</taxon>
        <taxon>Streptosporangiaceae</taxon>
        <taxon>Sinosporangium</taxon>
    </lineage>
</organism>
<reference evidence="3" key="1">
    <citation type="submission" date="2021-01" db="EMBL/GenBank/DDBJ databases">
        <title>Whole genome shotgun sequence of Sinosporangium siamense NBRC 109515.</title>
        <authorList>
            <person name="Komaki H."/>
            <person name="Tamura T."/>
        </authorList>
    </citation>
    <scope>NUCLEOTIDE SEQUENCE</scope>
    <source>
        <strain evidence="3">NBRC 109515</strain>
    </source>
</reference>
<dbReference type="Gene3D" id="1.10.3020.10">
    <property type="entry name" value="alpha-amino acid ester hydrolase ( Helical cap domain)"/>
    <property type="match status" value="1"/>
</dbReference>
<dbReference type="Pfam" id="PF02129">
    <property type="entry name" value="Peptidase_S15"/>
    <property type="match status" value="1"/>
</dbReference>
<evidence type="ECO:0000256" key="1">
    <source>
        <dbReference type="SAM" id="MobiDB-lite"/>
    </source>
</evidence>
<dbReference type="Gene3D" id="2.60.120.260">
    <property type="entry name" value="Galactose-binding domain-like"/>
    <property type="match status" value="1"/>
</dbReference>
<dbReference type="Proteomes" id="UP000606172">
    <property type="component" value="Unassembled WGS sequence"/>
</dbReference>
<feature type="region of interest" description="Disordered" evidence="1">
    <location>
        <begin position="293"/>
        <end position="340"/>
    </location>
</feature>
<gene>
    <name evidence="3" type="ORF">Ssi02_54600</name>
</gene>
<comment type="caution">
    <text evidence="3">The sequence shown here is derived from an EMBL/GenBank/DDBJ whole genome shotgun (WGS) entry which is preliminary data.</text>
</comment>
<evidence type="ECO:0000313" key="3">
    <source>
        <dbReference type="EMBL" id="GII95229.1"/>
    </source>
</evidence>
<dbReference type="AlphaFoldDB" id="A0A919RNH0"/>
<evidence type="ECO:0000259" key="2">
    <source>
        <dbReference type="Pfam" id="PF02129"/>
    </source>
</evidence>
<sequence>MISVDVAIPGAGGGRLPADIFLPVRLPAPVVVVRTPYGTPPLWPEAEVLADEGVAVVLQDLRGRYRADGEFVPGADESADGHAVLDWAARQSWSDGTALLYGTAYEAYAAWCAADHPSVCGIVSRQPWPGGAPAVDEELWWRTELGTGRHLRPGLYDLALARDPDLRGVLADPASWPVPLGPWPPTPSSWKPQSRRALARARKVAIPSLHLGSWYCGSATTSLRQGALARRATVLIGGWASPLTHRLQPDCALAVPEGDDPRDLAVSWLAALAAKGDPLAVTGDRLLTLGAGRWDDTSPLPPAGPTRAPVPVRPRRRRHTLRHDPRDPHPSLPHSADLAGLGDRDDVVRLTTGPPLRWHGVVSLNCRVTADAPAELVATLVHERPGGTRVRLCDGTTPLRPGAQTVVLRLAPVAVELPEGHLAHLELTVGRHPRHRAPDRPVTLAVSLDPDTALRVPRPREENP</sequence>
<dbReference type="Gene3D" id="3.40.50.1820">
    <property type="entry name" value="alpha/beta hydrolase"/>
    <property type="match status" value="1"/>
</dbReference>
<dbReference type="InterPro" id="IPR029058">
    <property type="entry name" value="AB_hydrolase_fold"/>
</dbReference>
<dbReference type="SUPFAM" id="SSF53474">
    <property type="entry name" value="alpha/beta-Hydrolases"/>
    <property type="match status" value="1"/>
</dbReference>